<evidence type="ECO:0000313" key="1">
    <source>
        <dbReference type="EMBL" id="MCB5362675.1"/>
    </source>
</evidence>
<gene>
    <name evidence="1" type="primary">csy1</name>
    <name evidence="1" type="ORF">H0484_02750</name>
</gene>
<name>A0ABS8C9G4_9BURK</name>
<organism evidence="1 2">
    <name type="scientific">Mesopusillimonas faecipullorum</name>
    <dbReference type="NCBI Taxonomy" id="2755040"/>
    <lineage>
        <taxon>Bacteria</taxon>
        <taxon>Pseudomonadati</taxon>
        <taxon>Pseudomonadota</taxon>
        <taxon>Betaproteobacteria</taxon>
        <taxon>Burkholderiales</taxon>
        <taxon>Alcaligenaceae</taxon>
        <taxon>Mesopusillimonas</taxon>
    </lineage>
</organism>
<dbReference type="EMBL" id="JACDXW010000001">
    <property type="protein sequence ID" value="MCB5362675.1"/>
    <property type="molecule type" value="Genomic_DNA"/>
</dbReference>
<protein>
    <submittedName>
        <fullName evidence="1">Type I-F CRISPR-associated protein Csy1</fullName>
    </submittedName>
</protein>
<dbReference type="NCBIfam" id="TIGR02564">
    <property type="entry name" value="cas_Csy1"/>
    <property type="match status" value="1"/>
</dbReference>
<proteinExistence type="predicted"/>
<accession>A0ABS8C9G4</accession>
<comment type="caution">
    <text evidence="1">The sequence shown here is derived from an EMBL/GenBank/DDBJ whole genome shotgun (WGS) entry which is preliminary data.</text>
</comment>
<dbReference type="Pfam" id="PF09611">
    <property type="entry name" value="Cas_Csy1"/>
    <property type="match status" value="1"/>
</dbReference>
<dbReference type="Proteomes" id="UP000776983">
    <property type="component" value="Unassembled WGS sequence"/>
</dbReference>
<dbReference type="InterPro" id="IPR013397">
    <property type="entry name" value="CRISPR-assoc_prot_Csy1"/>
</dbReference>
<sequence length="449" mass="50508">MSKPHKETPRSEHFRASITAFIEARRDAKLKGKEDDTSITGKYDYTAWLSDAARRVSQIQAVTHVLKATHPDARGSSLHVPPTMLPLHAEVGSHSLGEKFSEDVVGNAAALDVFKFLKLEVEGRMLLHWMQQADPDLLTALNPDPDIAHEWLTAFCGLVRVETKLASHSRAKQIYWLVGDKPEDNDHYHLLQPLFSSSLAHAVHDEIQDARFGEQNKLARQARRNGDAHDTAYRDYRNLIVRKLGGTKPQNISQLNSERGGMNYLLASLPPPRWQSRQSINLHNRESALDALKGIKQVRAIIRQLANFLLSDPPPTMETRLKREGMEQALGAQLPVFAESVQMQMGSGWTREGCELDLNEQLWLDPGRTQLKPRTEPEGNQSDVAFNAEYARGVWPDQIAARFANWLNAQLYASGLTTVGESEAKHWARQAIVEAAWPVPIQRRLGEIE</sequence>
<keyword evidence="2" id="KW-1185">Reference proteome</keyword>
<evidence type="ECO:0000313" key="2">
    <source>
        <dbReference type="Proteomes" id="UP000776983"/>
    </source>
</evidence>
<reference evidence="1 2" key="1">
    <citation type="submission" date="2020-07" db="EMBL/GenBank/DDBJ databases">
        <title>Pusillimonas sp. nov., isolated from poultry manure in Taiwan.</title>
        <authorList>
            <person name="Lin S.-Y."/>
            <person name="Tang Y.-S."/>
            <person name="Young C.-C."/>
        </authorList>
    </citation>
    <scope>NUCLEOTIDE SEQUENCE [LARGE SCALE GENOMIC DNA]</scope>
    <source>
        <strain evidence="1 2">CC-YST705</strain>
    </source>
</reference>